<sequence>MPHCYQCLTSQTLSRTKIHLIHMTEYAKRGRLDVGQTRELPCTVLQQCPTNLLGRQEVSSDMAIQRNATGKPSTGIKICTGPSFPAIALFWLRMFEVLSYGGDGCRALYRAASCPLKSSSRNPITGQAQDENRTPRRPTEHVQKAREKAGKGVKSLTNHHDLEAEARQSRESRLNTDAQFASLCKAGAELGVRRAAEVSKIKATQFRGLSVNVANALRWDD</sequence>
<evidence type="ECO:0000313" key="2">
    <source>
        <dbReference type="EMBL" id="CAE7579092.1"/>
    </source>
</evidence>
<organism evidence="2 3">
    <name type="scientific">Symbiodinium natans</name>
    <dbReference type="NCBI Taxonomy" id="878477"/>
    <lineage>
        <taxon>Eukaryota</taxon>
        <taxon>Sar</taxon>
        <taxon>Alveolata</taxon>
        <taxon>Dinophyceae</taxon>
        <taxon>Suessiales</taxon>
        <taxon>Symbiodiniaceae</taxon>
        <taxon>Symbiodinium</taxon>
    </lineage>
</organism>
<feature type="compositionally biased region" description="Polar residues" evidence="1">
    <location>
        <begin position="118"/>
        <end position="129"/>
    </location>
</feature>
<keyword evidence="3" id="KW-1185">Reference proteome</keyword>
<feature type="region of interest" description="Disordered" evidence="1">
    <location>
        <begin position="118"/>
        <end position="173"/>
    </location>
</feature>
<feature type="compositionally biased region" description="Basic and acidic residues" evidence="1">
    <location>
        <begin position="158"/>
        <end position="173"/>
    </location>
</feature>
<dbReference type="OrthoDB" id="441489at2759"/>
<dbReference type="Proteomes" id="UP000604046">
    <property type="component" value="Unassembled WGS sequence"/>
</dbReference>
<proteinExistence type="predicted"/>
<accession>A0A812UN78</accession>
<feature type="compositionally biased region" description="Basic and acidic residues" evidence="1">
    <location>
        <begin position="130"/>
        <end position="150"/>
    </location>
</feature>
<protein>
    <submittedName>
        <fullName evidence="2">Uncharacterized protein</fullName>
    </submittedName>
</protein>
<evidence type="ECO:0000313" key="3">
    <source>
        <dbReference type="Proteomes" id="UP000604046"/>
    </source>
</evidence>
<dbReference type="EMBL" id="CAJNDS010002737">
    <property type="protein sequence ID" value="CAE7579092.1"/>
    <property type="molecule type" value="Genomic_DNA"/>
</dbReference>
<evidence type="ECO:0000256" key="1">
    <source>
        <dbReference type="SAM" id="MobiDB-lite"/>
    </source>
</evidence>
<reference evidence="2" key="1">
    <citation type="submission" date="2021-02" db="EMBL/GenBank/DDBJ databases">
        <authorList>
            <person name="Dougan E. K."/>
            <person name="Rhodes N."/>
            <person name="Thang M."/>
            <person name="Chan C."/>
        </authorList>
    </citation>
    <scope>NUCLEOTIDE SEQUENCE</scope>
</reference>
<dbReference type="AlphaFoldDB" id="A0A812UN78"/>
<gene>
    <name evidence="2" type="ORF">SNAT2548_LOCUS33041</name>
</gene>
<comment type="caution">
    <text evidence="2">The sequence shown here is derived from an EMBL/GenBank/DDBJ whole genome shotgun (WGS) entry which is preliminary data.</text>
</comment>
<name>A0A812UN78_9DINO</name>